<accession>A0A117MRT3</accession>
<evidence type="ECO:0000256" key="1">
    <source>
        <dbReference type="ARBA" id="ARBA00022723"/>
    </source>
</evidence>
<dbReference type="Pfam" id="PF01522">
    <property type="entry name" value="Polysacc_deac_1"/>
    <property type="match status" value="1"/>
</dbReference>
<dbReference type="PANTHER" id="PTHR10587">
    <property type="entry name" value="GLYCOSYL TRANSFERASE-RELATED"/>
    <property type="match status" value="1"/>
</dbReference>
<dbReference type="InterPro" id="IPR002509">
    <property type="entry name" value="NODB_dom"/>
</dbReference>
<reference evidence="5" key="1">
    <citation type="submission" date="2015-10" db="EMBL/GenBank/DDBJ databases">
        <authorList>
            <person name="Ju K.-S."/>
            <person name="Doroghazi J.R."/>
            <person name="Metcalf W.W."/>
        </authorList>
    </citation>
    <scope>NUCLEOTIDE SEQUENCE [LARGE SCALE GENOMIC DNA]</scope>
    <source>
        <strain evidence="5">NRRL 3151</strain>
    </source>
</reference>
<dbReference type="GO" id="GO:0016020">
    <property type="term" value="C:membrane"/>
    <property type="evidence" value="ECO:0007669"/>
    <property type="project" value="TreeGrafter"/>
</dbReference>
<dbReference type="SUPFAM" id="SSF88713">
    <property type="entry name" value="Glycoside hydrolase/deacetylase"/>
    <property type="match status" value="1"/>
</dbReference>
<dbReference type="AlphaFoldDB" id="A0A117MRT3"/>
<keyword evidence="5" id="KW-1185">Reference proteome</keyword>
<dbReference type="Proteomes" id="UP000053923">
    <property type="component" value="Unassembled WGS sequence"/>
</dbReference>
<gene>
    <name evidence="4" type="ORF">ADL12_23425</name>
</gene>
<keyword evidence="1" id="KW-0479">Metal-binding</keyword>
<evidence type="ECO:0000313" key="4">
    <source>
        <dbReference type="EMBL" id="KUL32242.1"/>
    </source>
</evidence>
<dbReference type="InterPro" id="IPR050248">
    <property type="entry name" value="Polysacc_deacetylase_ArnD"/>
</dbReference>
<dbReference type="GO" id="GO:0005975">
    <property type="term" value="P:carbohydrate metabolic process"/>
    <property type="evidence" value="ECO:0007669"/>
    <property type="project" value="InterPro"/>
</dbReference>
<dbReference type="InterPro" id="IPR011330">
    <property type="entry name" value="Glyco_hydro/deAcase_b/a-brl"/>
</dbReference>
<dbReference type="PROSITE" id="PS51677">
    <property type="entry name" value="NODB"/>
    <property type="match status" value="1"/>
</dbReference>
<dbReference type="Gene3D" id="3.20.20.370">
    <property type="entry name" value="Glycoside hydrolase/deacetylase"/>
    <property type="match status" value="1"/>
</dbReference>
<name>A0A117MRT3_9ACTN</name>
<proteinExistence type="predicted"/>
<evidence type="ECO:0000259" key="3">
    <source>
        <dbReference type="PROSITE" id="PS51677"/>
    </source>
</evidence>
<dbReference type="EMBL" id="LLZG01000231">
    <property type="protein sequence ID" value="KUL32242.1"/>
    <property type="molecule type" value="Genomic_DNA"/>
</dbReference>
<dbReference type="GO" id="GO:0016810">
    <property type="term" value="F:hydrolase activity, acting on carbon-nitrogen (but not peptide) bonds"/>
    <property type="evidence" value="ECO:0007669"/>
    <property type="project" value="InterPro"/>
</dbReference>
<evidence type="ECO:0000256" key="2">
    <source>
        <dbReference type="ARBA" id="ARBA00022801"/>
    </source>
</evidence>
<dbReference type="GO" id="GO:0046872">
    <property type="term" value="F:metal ion binding"/>
    <property type="evidence" value="ECO:0007669"/>
    <property type="project" value="UniProtKB-KW"/>
</dbReference>
<protein>
    <recommendedName>
        <fullName evidence="3">NodB homology domain-containing protein</fullName>
    </recommendedName>
</protein>
<feature type="domain" description="NodB homology" evidence="3">
    <location>
        <begin position="1"/>
        <end position="173"/>
    </location>
</feature>
<comment type="caution">
    <text evidence="4">The sequence shown here is derived from an EMBL/GenBank/DDBJ whole genome shotgun (WGS) entry which is preliminary data.</text>
</comment>
<sequence length="182" mass="19862">MALTFDDGPAAPETGTLLKHLAQYKARATFFVVGQNVATHPDIVRAEMKSGHEIANHSWNHPVLTNLTPAQIRSQLERTDAAIKDATGEEPTLFRPPYGAMDDSVKAATSLSPVLWDVDTLDWKSHDPAKVAQTVISQAEPNDVVLIHDIHPTSVAAIPEILRTLTARGYNFVTVSHLRATL</sequence>
<organism evidence="4 5">
    <name type="scientific">Streptomyces regalis</name>
    <dbReference type="NCBI Taxonomy" id="68262"/>
    <lineage>
        <taxon>Bacteria</taxon>
        <taxon>Bacillati</taxon>
        <taxon>Actinomycetota</taxon>
        <taxon>Actinomycetes</taxon>
        <taxon>Kitasatosporales</taxon>
        <taxon>Streptomycetaceae</taxon>
        <taxon>Streptomyces</taxon>
    </lineage>
</organism>
<keyword evidence="2" id="KW-0378">Hydrolase</keyword>
<evidence type="ECO:0000313" key="5">
    <source>
        <dbReference type="Proteomes" id="UP000053923"/>
    </source>
</evidence>
<dbReference type="PANTHER" id="PTHR10587:SF133">
    <property type="entry name" value="CHITIN DEACETYLASE 1-RELATED"/>
    <property type="match status" value="1"/>
</dbReference>
<dbReference type="CDD" id="cd10954">
    <property type="entry name" value="CE4_CtAXE_like"/>
    <property type="match status" value="1"/>
</dbReference>